<dbReference type="RefSeq" id="WP_241036726.1">
    <property type="nucleotide sequence ID" value="NZ_BAAAJF010000039.1"/>
</dbReference>
<keyword evidence="4" id="KW-1185">Reference proteome</keyword>
<name>A0ABS9TDT8_9PSEU</name>
<reference evidence="3 4" key="1">
    <citation type="submission" date="2022-03" db="EMBL/GenBank/DDBJ databases">
        <title>Pseudonocardia alaer sp. nov., a novel actinomycete isolated from reed forest soil.</title>
        <authorList>
            <person name="Wang L."/>
        </authorList>
    </citation>
    <scope>NUCLEOTIDE SEQUENCE [LARGE SCALE GENOMIC DNA]</scope>
    <source>
        <strain evidence="3 4">Y-16303</strain>
    </source>
</reference>
<evidence type="ECO:0000259" key="2">
    <source>
        <dbReference type="Pfam" id="PF13449"/>
    </source>
</evidence>
<sequence>MNRQAGEAIGKSLPTTSAPRGKSLETHLVSNRDFGTIVDGHLAEPEHVYHCAVYHGHCPHTVDLVDLPKDPKTDPTAPHHMKITYLQRADHIPRAKRPHVFGVARPRQGDPMPASRPTAPRRLARRAAATTLVLAAAALAGPLTPGQAHAADEPAKAVAKAATYSTGATGALAVDAAHGLLAGDAAGSVQLLVHSQPRHGSLQLNPDGSFRYVPAAGFTGHDSFTYTVSNAVSLYSDNVPSLGSYGNVALNAGSFGSAVTMVPGHPDEVYGLEDRGPNVTAENGDAIEPIPDYDPAIGQFKLDSDGRATLIREIPLTDHSGHPYSGRVNTDNPTGETTEDLAGHVLPPDPNGYDPEGIAALPDGTFWISDEYGPFITHFDANGRTIQRLSPKDGTLPKELLNRVPNRGMEGLTVTPDGKTLVGLMQSGLQQSDLDGEDATKIAPTRIVTYDLQTHALHEYLYLLHDPDSNGTANSEITALSDTTFLVDERDSKFPKADGYKRLWKIDLNGATDVGPSARVPGATYDPAKGLLVGGKTIEALSLSSDGDPLTTADALSAYQSAGIKPVAESQYLDVDGLLASLDPNPVDGYSRFFSHDKVEGVATLDGGKTLIISNDSDFGISDVSDATPNPPYALEMKVSPATGQQDNGEFLRIDMTKLTGSTAATSTATATINVG</sequence>
<gene>
    <name evidence="3" type="ORF">MMF94_13540</name>
</gene>
<protein>
    <submittedName>
        <fullName evidence="3">Esterase-like activity of phytase family protein</fullName>
    </submittedName>
</protein>
<dbReference type="Pfam" id="PF13449">
    <property type="entry name" value="Phytase-like"/>
    <property type="match status" value="1"/>
</dbReference>
<comment type="caution">
    <text evidence="3">The sequence shown here is derived from an EMBL/GenBank/DDBJ whole genome shotgun (WGS) entry which is preliminary data.</text>
</comment>
<dbReference type="Gene3D" id="2.60.40.3440">
    <property type="match status" value="1"/>
</dbReference>
<dbReference type="Pfam" id="PF17963">
    <property type="entry name" value="Big_9"/>
    <property type="match status" value="1"/>
</dbReference>
<accession>A0ABS9TDT8</accession>
<proteinExistence type="predicted"/>
<dbReference type="PANTHER" id="PTHR37957:SF1">
    <property type="entry name" value="PHYTASE-LIKE DOMAIN-CONTAINING PROTEIN"/>
    <property type="match status" value="1"/>
</dbReference>
<feature type="region of interest" description="Disordered" evidence="1">
    <location>
        <begin position="1"/>
        <end position="23"/>
    </location>
</feature>
<dbReference type="Proteomes" id="UP001299970">
    <property type="component" value="Unassembled WGS sequence"/>
</dbReference>
<evidence type="ECO:0000313" key="4">
    <source>
        <dbReference type="Proteomes" id="UP001299970"/>
    </source>
</evidence>
<organism evidence="3 4">
    <name type="scientific">Pseudonocardia alaniniphila</name>
    <dbReference type="NCBI Taxonomy" id="75291"/>
    <lineage>
        <taxon>Bacteria</taxon>
        <taxon>Bacillati</taxon>
        <taxon>Actinomycetota</taxon>
        <taxon>Actinomycetes</taxon>
        <taxon>Pseudonocardiales</taxon>
        <taxon>Pseudonocardiaceae</taxon>
        <taxon>Pseudonocardia</taxon>
    </lineage>
</organism>
<evidence type="ECO:0000313" key="3">
    <source>
        <dbReference type="EMBL" id="MCH6166706.1"/>
    </source>
</evidence>
<dbReference type="InterPro" id="IPR027372">
    <property type="entry name" value="Phytase-like_dom"/>
</dbReference>
<evidence type="ECO:0000256" key="1">
    <source>
        <dbReference type="SAM" id="MobiDB-lite"/>
    </source>
</evidence>
<dbReference type="PANTHER" id="PTHR37957">
    <property type="entry name" value="BLR7070 PROTEIN"/>
    <property type="match status" value="1"/>
</dbReference>
<feature type="domain" description="Phytase-like" evidence="2">
    <location>
        <begin position="257"/>
        <end position="619"/>
    </location>
</feature>
<dbReference type="SUPFAM" id="SSF63829">
    <property type="entry name" value="Calcium-dependent phosphotriesterase"/>
    <property type="match status" value="1"/>
</dbReference>
<dbReference type="EMBL" id="JAKXMK010000010">
    <property type="protein sequence ID" value="MCH6166706.1"/>
    <property type="molecule type" value="Genomic_DNA"/>
</dbReference>